<comment type="similarity">
    <text evidence="9">Belongs to the TatB family.</text>
</comment>
<dbReference type="Proteomes" id="UP000095008">
    <property type="component" value="Unassembled WGS sequence"/>
</dbReference>
<sequence>MFDFSFGELALLGIIVLLVVGPEKMPEMARTAGKWYGVMRRTMNGLRSEVEQQLLLDDLRKEADKLRDYASEEILPGDITASASLRETRANELASEASPPQESGPRQTELDIDVVPPAIHSDDLPGPEDRLH</sequence>
<reference evidence="12 14" key="1">
    <citation type="journal article" date="2016" name="Int. J. Mol. Sci.">
        <title>Comparative genomics of the extreme acidophile Acidithiobacillus thiooxidans reveals intraspecific divergence and niche adaptation.</title>
        <authorList>
            <person name="Zhang X."/>
            <person name="Feng X."/>
            <person name="Tao J."/>
            <person name="Ma L."/>
            <person name="Xiao Y."/>
            <person name="Liang Y."/>
            <person name="Liu X."/>
            <person name="Yin H."/>
        </authorList>
    </citation>
    <scope>NUCLEOTIDE SEQUENCE [LARGE SCALE GENOMIC DNA]</scope>
    <source>
        <strain evidence="12 14">A02</strain>
        <strain evidence="13">DXS-W</strain>
    </source>
</reference>
<dbReference type="GO" id="GO:0008320">
    <property type="term" value="F:protein transmembrane transporter activity"/>
    <property type="evidence" value="ECO:0007669"/>
    <property type="project" value="UniProtKB-UniRule"/>
</dbReference>
<dbReference type="PRINTS" id="PR01506">
    <property type="entry name" value="TATBPROTEIN"/>
</dbReference>
<evidence type="ECO:0000256" key="11">
    <source>
        <dbReference type="SAM" id="Phobius"/>
    </source>
</evidence>
<dbReference type="GO" id="GO:0033281">
    <property type="term" value="C:TAT protein transport complex"/>
    <property type="evidence" value="ECO:0007669"/>
    <property type="project" value="UniProtKB-UniRule"/>
</dbReference>
<evidence type="ECO:0000313" key="13">
    <source>
        <dbReference type="EMBL" id="OCX73367.1"/>
    </source>
</evidence>
<keyword evidence="5 9" id="KW-0653">Protein transport</keyword>
<evidence type="ECO:0000313" key="12">
    <source>
        <dbReference type="EMBL" id="OCX71459.1"/>
    </source>
</evidence>
<evidence type="ECO:0000256" key="4">
    <source>
        <dbReference type="ARBA" id="ARBA00022692"/>
    </source>
</evidence>
<dbReference type="STRING" id="930.GCA_002079865_02601"/>
<accession>A0A1C2I642</accession>
<keyword evidence="3 9" id="KW-1003">Cell membrane</keyword>
<evidence type="ECO:0000256" key="9">
    <source>
        <dbReference type="HAMAP-Rule" id="MF_00237"/>
    </source>
</evidence>
<organism evidence="12 14">
    <name type="scientific">Acidithiobacillus thiooxidans</name>
    <name type="common">Thiobacillus thiooxidans</name>
    <dbReference type="NCBI Taxonomy" id="930"/>
    <lineage>
        <taxon>Bacteria</taxon>
        <taxon>Pseudomonadati</taxon>
        <taxon>Pseudomonadota</taxon>
        <taxon>Acidithiobacillia</taxon>
        <taxon>Acidithiobacillales</taxon>
        <taxon>Acidithiobacillaceae</taxon>
        <taxon>Acidithiobacillus</taxon>
    </lineage>
</organism>
<keyword evidence="15" id="KW-1185">Reference proteome</keyword>
<keyword evidence="4 9" id="KW-0812">Transmembrane</keyword>
<dbReference type="Pfam" id="PF02416">
    <property type="entry name" value="TatA_B_E"/>
    <property type="match status" value="1"/>
</dbReference>
<evidence type="ECO:0000256" key="8">
    <source>
        <dbReference type="ARBA" id="ARBA00023136"/>
    </source>
</evidence>
<evidence type="ECO:0000256" key="6">
    <source>
        <dbReference type="ARBA" id="ARBA00022989"/>
    </source>
</evidence>
<feature type="compositionally biased region" description="Basic and acidic residues" evidence="10">
    <location>
        <begin position="120"/>
        <end position="132"/>
    </location>
</feature>
<dbReference type="GeneID" id="60694603"/>
<dbReference type="Gene3D" id="1.20.5.3310">
    <property type="match status" value="1"/>
</dbReference>
<dbReference type="eggNOG" id="COG1826">
    <property type="taxonomic scope" value="Bacteria"/>
</dbReference>
<evidence type="ECO:0000256" key="3">
    <source>
        <dbReference type="ARBA" id="ARBA00022475"/>
    </source>
</evidence>
<evidence type="ECO:0000313" key="14">
    <source>
        <dbReference type="Proteomes" id="UP000094893"/>
    </source>
</evidence>
<dbReference type="InterPro" id="IPR018448">
    <property type="entry name" value="TatB"/>
</dbReference>
<evidence type="ECO:0000256" key="5">
    <source>
        <dbReference type="ARBA" id="ARBA00022927"/>
    </source>
</evidence>
<dbReference type="RefSeq" id="WP_024893451.1">
    <property type="nucleotide sequence ID" value="NZ_DAIAWO010000040.1"/>
</dbReference>
<evidence type="ECO:0000256" key="2">
    <source>
        <dbReference type="ARBA" id="ARBA00022448"/>
    </source>
</evidence>
<comment type="subcellular location">
    <subcellularLocation>
        <location evidence="9">Cell membrane</location>
        <topology evidence="9">Single-pass membrane protein</topology>
    </subcellularLocation>
    <subcellularLocation>
        <location evidence="1">Membrane</location>
        <topology evidence="1">Single-pass membrane protein</topology>
    </subcellularLocation>
</comment>
<dbReference type="EMBL" id="LWSA01000167">
    <property type="protein sequence ID" value="OCX71459.1"/>
    <property type="molecule type" value="Genomic_DNA"/>
</dbReference>
<dbReference type="EMBL" id="LWRY01000080">
    <property type="protein sequence ID" value="OCX73367.1"/>
    <property type="molecule type" value="Genomic_DNA"/>
</dbReference>
<feature type="region of interest" description="Disordered" evidence="10">
    <location>
        <begin position="88"/>
        <end position="132"/>
    </location>
</feature>
<evidence type="ECO:0000256" key="7">
    <source>
        <dbReference type="ARBA" id="ARBA00023010"/>
    </source>
</evidence>
<keyword evidence="6 9" id="KW-1133">Transmembrane helix</keyword>
<evidence type="ECO:0000313" key="15">
    <source>
        <dbReference type="Proteomes" id="UP000095008"/>
    </source>
</evidence>
<comment type="subunit">
    <text evidence="9">The Tat system comprises two distinct complexes: a TatABC complex, containing multiple copies of TatA, TatB and TatC subunits, and a separate TatA complex, containing only TatA subunits. Substrates initially bind to the TatABC complex, which probably triggers association of the separate TatA complex to form the active translocon.</text>
</comment>
<protein>
    <recommendedName>
        <fullName evidence="9">Sec-independent protein translocase protein TatB</fullName>
    </recommendedName>
</protein>
<keyword evidence="8 9" id="KW-0472">Membrane</keyword>
<proteinExistence type="inferred from homology"/>
<name>A0A1C2I642_ACITH</name>
<gene>
    <name evidence="9" type="primary">tatB</name>
    <name evidence="13" type="ORF">A6M23_08115</name>
    <name evidence="12" type="ORF">A6P07_12055</name>
</gene>
<dbReference type="AlphaFoldDB" id="A0A1C2I642"/>
<evidence type="ECO:0000256" key="10">
    <source>
        <dbReference type="SAM" id="MobiDB-lite"/>
    </source>
</evidence>
<dbReference type="OrthoDB" id="9816005at2"/>
<comment type="caution">
    <text evidence="12">The sequence shown here is derived from an EMBL/GenBank/DDBJ whole genome shotgun (WGS) entry which is preliminary data.</text>
</comment>
<dbReference type="PANTHER" id="PTHR33162">
    <property type="entry name" value="SEC-INDEPENDENT PROTEIN TRANSLOCASE PROTEIN TATA, CHLOROPLASTIC"/>
    <property type="match status" value="1"/>
</dbReference>
<dbReference type="PANTHER" id="PTHR33162:SF1">
    <property type="entry name" value="SEC-INDEPENDENT PROTEIN TRANSLOCASE PROTEIN TATA, CHLOROPLASTIC"/>
    <property type="match status" value="1"/>
</dbReference>
<dbReference type="NCBIfam" id="TIGR01410">
    <property type="entry name" value="tatB"/>
    <property type="match status" value="1"/>
</dbReference>
<dbReference type="InterPro" id="IPR003369">
    <property type="entry name" value="TatA/B/E"/>
</dbReference>
<evidence type="ECO:0000256" key="1">
    <source>
        <dbReference type="ARBA" id="ARBA00004167"/>
    </source>
</evidence>
<comment type="function">
    <text evidence="9">Part of the twin-arginine translocation (Tat) system that transports large folded proteins containing a characteristic twin-arginine motif in their signal peptide across membranes. Together with TatC, TatB is part of a receptor directly interacting with Tat signal peptides. TatB may form an oligomeric binding site that transiently accommodates folded Tat precursor proteins before their translocation.</text>
</comment>
<keyword evidence="7 9" id="KW-0811">Translocation</keyword>
<dbReference type="Proteomes" id="UP000094893">
    <property type="component" value="Unassembled WGS sequence"/>
</dbReference>
<dbReference type="HAMAP" id="MF_00237">
    <property type="entry name" value="TatB"/>
    <property type="match status" value="1"/>
</dbReference>
<keyword evidence="2 9" id="KW-0813">Transport</keyword>
<feature type="transmembrane region" description="Helical" evidence="11">
    <location>
        <begin position="6"/>
        <end position="22"/>
    </location>
</feature>
<dbReference type="GO" id="GO:0043953">
    <property type="term" value="P:protein transport by the Tat complex"/>
    <property type="evidence" value="ECO:0007669"/>
    <property type="project" value="UniProtKB-UniRule"/>
</dbReference>